<dbReference type="EMBL" id="ADFP01000135">
    <property type="protein sequence ID" value="EFB89405.1"/>
    <property type="molecule type" value="Genomic_DNA"/>
</dbReference>
<gene>
    <name evidence="1" type="ORF">HMPREF7215_0171</name>
</gene>
<sequence>MRFLLRKYEFENLRVMVQNKNGDSYKLHSTSSAFFMPQDFLRG</sequence>
<evidence type="ECO:0000313" key="2">
    <source>
        <dbReference type="Proteomes" id="UP000006462"/>
    </source>
</evidence>
<organism evidence="1 2">
    <name type="scientific">Pyramidobacter piscolens W5455</name>
    <dbReference type="NCBI Taxonomy" id="352165"/>
    <lineage>
        <taxon>Bacteria</taxon>
        <taxon>Thermotogati</taxon>
        <taxon>Synergistota</taxon>
        <taxon>Synergistia</taxon>
        <taxon>Synergistales</taxon>
        <taxon>Dethiosulfovibrionaceae</taxon>
        <taxon>Pyramidobacter</taxon>
    </lineage>
</organism>
<dbReference type="Proteomes" id="UP000006462">
    <property type="component" value="Unassembled WGS sequence"/>
</dbReference>
<name>A0ABP2HPP4_9BACT</name>
<proteinExistence type="predicted"/>
<reference evidence="1 2" key="1">
    <citation type="submission" date="2009-12" db="EMBL/GenBank/DDBJ databases">
        <authorList>
            <person name="Shrivastava S."/>
            <person name="Madupu R."/>
            <person name="Durkin A.S."/>
            <person name="Torralba M."/>
            <person name="Methe B."/>
            <person name="Sutton G.G."/>
            <person name="Strausberg R.L."/>
            <person name="Nelson K.E."/>
        </authorList>
    </citation>
    <scope>NUCLEOTIDE SEQUENCE [LARGE SCALE GENOMIC DNA]</scope>
    <source>
        <strain evidence="1 2">W5455</strain>
    </source>
</reference>
<comment type="caution">
    <text evidence="1">The sequence shown here is derived from an EMBL/GenBank/DDBJ whole genome shotgun (WGS) entry which is preliminary data.</text>
</comment>
<accession>A0ABP2HPP4</accession>
<keyword evidence="2" id="KW-1185">Reference proteome</keyword>
<protein>
    <submittedName>
        <fullName evidence="1">Uncharacterized protein</fullName>
    </submittedName>
</protein>
<evidence type="ECO:0000313" key="1">
    <source>
        <dbReference type="EMBL" id="EFB89405.1"/>
    </source>
</evidence>